<organism evidence="3 4">
    <name type="scientific">Lactuca sativa</name>
    <name type="common">Garden lettuce</name>
    <dbReference type="NCBI Taxonomy" id="4236"/>
    <lineage>
        <taxon>Eukaryota</taxon>
        <taxon>Viridiplantae</taxon>
        <taxon>Streptophyta</taxon>
        <taxon>Embryophyta</taxon>
        <taxon>Tracheophyta</taxon>
        <taxon>Spermatophyta</taxon>
        <taxon>Magnoliopsida</taxon>
        <taxon>eudicotyledons</taxon>
        <taxon>Gunneridae</taxon>
        <taxon>Pentapetalae</taxon>
        <taxon>asterids</taxon>
        <taxon>campanulids</taxon>
        <taxon>Asterales</taxon>
        <taxon>Asteraceae</taxon>
        <taxon>Cichorioideae</taxon>
        <taxon>Cichorieae</taxon>
        <taxon>Lactucinae</taxon>
        <taxon>Lactuca</taxon>
    </lineage>
</organism>
<feature type="region of interest" description="Disordered" evidence="2">
    <location>
        <begin position="26"/>
        <end position="56"/>
    </location>
</feature>
<dbReference type="EMBL" id="NBSK02000004">
    <property type="protein sequence ID" value="KAJ0209030.1"/>
    <property type="molecule type" value="Genomic_DNA"/>
</dbReference>
<gene>
    <name evidence="3" type="ORF">LSAT_V11C400158950</name>
</gene>
<keyword evidence="1" id="KW-0175">Coiled coil</keyword>
<evidence type="ECO:0000313" key="4">
    <source>
        <dbReference type="Proteomes" id="UP000235145"/>
    </source>
</evidence>
<evidence type="ECO:0000313" key="3">
    <source>
        <dbReference type="EMBL" id="KAJ0209030.1"/>
    </source>
</evidence>
<feature type="coiled-coil region" evidence="1">
    <location>
        <begin position="137"/>
        <end position="164"/>
    </location>
</feature>
<protein>
    <submittedName>
        <fullName evidence="3">Uncharacterized protein</fullName>
    </submittedName>
</protein>
<reference evidence="3 4" key="1">
    <citation type="journal article" date="2017" name="Nat. Commun.">
        <title>Genome assembly with in vitro proximity ligation data and whole-genome triplication in lettuce.</title>
        <authorList>
            <person name="Reyes-Chin-Wo S."/>
            <person name="Wang Z."/>
            <person name="Yang X."/>
            <person name="Kozik A."/>
            <person name="Arikit S."/>
            <person name="Song C."/>
            <person name="Xia L."/>
            <person name="Froenicke L."/>
            <person name="Lavelle D.O."/>
            <person name="Truco M.J."/>
            <person name="Xia R."/>
            <person name="Zhu S."/>
            <person name="Xu C."/>
            <person name="Xu H."/>
            <person name="Xu X."/>
            <person name="Cox K."/>
            <person name="Korf I."/>
            <person name="Meyers B.C."/>
            <person name="Michelmore R.W."/>
        </authorList>
    </citation>
    <scope>NUCLEOTIDE SEQUENCE [LARGE SCALE GENOMIC DNA]</scope>
    <source>
        <strain evidence="4">cv. Salinas</strain>
        <tissue evidence="3">Seedlings</tissue>
    </source>
</reference>
<comment type="caution">
    <text evidence="3">The sequence shown here is derived from an EMBL/GenBank/DDBJ whole genome shotgun (WGS) entry which is preliminary data.</text>
</comment>
<evidence type="ECO:0000256" key="1">
    <source>
        <dbReference type="SAM" id="Coils"/>
    </source>
</evidence>
<proteinExistence type="predicted"/>
<dbReference type="AlphaFoldDB" id="A0A9R1VMK5"/>
<dbReference type="Proteomes" id="UP000235145">
    <property type="component" value="Unassembled WGS sequence"/>
</dbReference>
<sequence>MAGFHLPGEPYFPNQGNAEWIVQDPEEILEDELEEEVEEEVEEEEEEEEEDESDTEFEVIDPPYMTRGQRPPFWMQRGFYDLRHGGPVDRALPVMVRRISNIGDQSQTIAHRVMEIRDAMEVTVACTCDLKREFNHMDRLVKDLTTARAEVMEYQERHAALVERVWNVAPKIQSTQEQRDITTTTAASTTNGFGRIPGGSSAAVTTDLAHINNNGANGCGSGNGMVSSNPGVNQGPQRVCPYKDFTNRKPMPFTEAGVS</sequence>
<evidence type="ECO:0000256" key="2">
    <source>
        <dbReference type="SAM" id="MobiDB-lite"/>
    </source>
</evidence>
<accession>A0A9R1VMK5</accession>
<name>A0A9R1VMK5_LACSA</name>
<keyword evidence="4" id="KW-1185">Reference proteome</keyword>